<keyword evidence="7 15" id="KW-0808">Transferase</keyword>
<dbReference type="Gene3D" id="1.10.510.10">
    <property type="entry name" value="Transferase(Phosphotransferase) domain 1"/>
    <property type="match status" value="1"/>
</dbReference>
<comment type="function">
    <text evidence="15">Catalyzes the ATP-dependent phosphorylation of the 3-deoxy-D-manno-octulosonic acid (Kdo) residue in Kdo-lipid IV(A) at the 4-OH position.</text>
</comment>
<dbReference type="Proteomes" id="UP000189433">
    <property type="component" value="Unassembled WGS sequence"/>
</dbReference>
<keyword evidence="10 15" id="KW-0067">ATP-binding</keyword>
<dbReference type="GO" id="GO:0016773">
    <property type="term" value="F:phosphotransferase activity, alcohol group as acceptor"/>
    <property type="evidence" value="ECO:0007669"/>
    <property type="project" value="UniProtKB-UniRule"/>
</dbReference>
<dbReference type="STRING" id="1908260.BKK50_01420"/>
<dbReference type="AlphaFoldDB" id="A0A1V3ISI8"/>
<dbReference type="InterPro" id="IPR022826">
    <property type="entry name" value="KDO_kinase"/>
</dbReference>
<accession>A0A1V3ISI8</accession>
<comment type="caution">
    <text evidence="16">The sequence shown here is derived from an EMBL/GenBank/DDBJ whole genome shotgun (WGS) entry which is preliminary data.</text>
</comment>
<evidence type="ECO:0000256" key="13">
    <source>
        <dbReference type="ARBA" id="ARBA00029511"/>
    </source>
</evidence>
<evidence type="ECO:0000256" key="4">
    <source>
        <dbReference type="ARBA" id="ARBA00011988"/>
    </source>
</evidence>
<comment type="subcellular location">
    <subcellularLocation>
        <location evidence="1 15">Cell inner membrane</location>
        <topology evidence="1 15">Peripheral membrane protein</topology>
        <orientation evidence="1 15">Cytoplasmic side</orientation>
    </subcellularLocation>
</comment>
<keyword evidence="12 15" id="KW-0472">Membrane</keyword>
<dbReference type="NCBIfam" id="NF002475">
    <property type="entry name" value="PRK01723.1"/>
    <property type="match status" value="1"/>
</dbReference>
<evidence type="ECO:0000256" key="2">
    <source>
        <dbReference type="ARBA" id="ARBA00004713"/>
    </source>
</evidence>
<comment type="similarity">
    <text evidence="3 15">Belongs to the protein kinase superfamily. KdkA/RfaP family.</text>
</comment>
<gene>
    <name evidence="15" type="primary">kdkA</name>
    <name evidence="16" type="ORF">BKK50_01420</name>
</gene>
<keyword evidence="11 15" id="KW-0448">Lipopolysaccharide biosynthesis</keyword>
<evidence type="ECO:0000256" key="11">
    <source>
        <dbReference type="ARBA" id="ARBA00022985"/>
    </source>
</evidence>
<comment type="pathway">
    <text evidence="2 15">Bacterial outer membrane biogenesis; LPS core biosynthesis.</text>
</comment>
<dbReference type="Pfam" id="PF06293">
    <property type="entry name" value="Kdo"/>
    <property type="match status" value="1"/>
</dbReference>
<comment type="catalytic activity">
    <reaction evidence="14 15">
        <text>an alpha-Kdo-(2-&gt;6)-lipid IVA + ATP = a 4-O-phospho-alpha-Kdo-(2-&gt;6)-lipid IVA + ADP + H(+)</text>
        <dbReference type="Rhea" id="RHEA:74271"/>
        <dbReference type="ChEBI" id="CHEBI:15378"/>
        <dbReference type="ChEBI" id="CHEBI:30616"/>
        <dbReference type="ChEBI" id="CHEBI:176428"/>
        <dbReference type="ChEBI" id="CHEBI:193140"/>
        <dbReference type="ChEBI" id="CHEBI:456216"/>
        <dbReference type="EC" id="2.7.1.166"/>
    </reaction>
</comment>
<dbReference type="UniPathway" id="UPA00958"/>
<keyword evidence="8 15" id="KW-0547">Nucleotide-binding</keyword>
<evidence type="ECO:0000256" key="15">
    <source>
        <dbReference type="HAMAP-Rule" id="MF_00521"/>
    </source>
</evidence>
<keyword evidence="6 15" id="KW-0997">Cell inner membrane</keyword>
<evidence type="ECO:0000256" key="14">
    <source>
        <dbReference type="ARBA" id="ARBA00034417"/>
    </source>
</evidence>
<evidence type="ECO:0000256" key="10">
    <source>
        <dbReference type="ARBA" id="ARBA00022840"/>
    </source>
</evidence>
<organism evidence="16 17">
    <name type="scientific">Rodentibacter rarus</name>
    <dbReference type="NCBI Taxonomy" id="1908260"/>
    <lineage>
        <taxon>Bacteria</taxon>
        <taxon>Pseudomonadati</taxon>
        <taxon>Pseudomonadota</taxon>
        <taxon>Gammaproteobacteria</taxon>
        <taxon>Pasteurellales</taxon>
        <taxon>Pasteurellaceae</taxon>
        <taxon>Rodentibacter</taxon>
    </lineage>
</organism>
<dbReference type="GO" id="GO:0009244">
    <property type="term" value="P:lipopolysaccharide core region biosynthetic process"/>
    <property type="evidence" value="ECO:0007669"/>
    <property type="project" value="UniProtKB-UniRule"/>
</dbReference>
<evidence type="ECO:0000313" key="16">
    <source>
        <dbReference type="EMBL" id="OOF44879.1"/>
    </source>
</evidence>
<evidence type="ECO:0000313" key="17">
    <source>
        <dbReference type="Proteomes" id="UP000189433"/>
    </source>
</evidence>
<dbReference type="InterPro" id="IPR011009">
    <property type="entry name" value="Kinase-like_dom_sf"/>
</dbReference>
<dbReference type="EC" id="2.7.1.166" evidence="4 15"/>
<feature type="active site" evidence="15">
    <location>
        <position position="171"/>
    </location>
</feature>
<dbReference type="GO" id="GO:0005886">
    <property type="term" value="C:plasma membrane"/>
    <property type="evidence" value="ECO:0007669"/>
    <property type="project" value="UniProtKB-SubCell"/>
</dbReference>
<name>A0A1V3ISI8_9PAST</name>
<dbReference type="HAMAP" id="MF_00521">
    <property type="entry name" value="KDO_kinase"/>
    <property type="match status" value="1"/>
</dbReference>
<evidence type="ECO:0000256" key="8">
    <source>
        <dbReference type="ARBA" id="ARBA00022741"/>
    </source>
</evidence>
<evidence type="ECO:0000256" key="6">
    <source>
        <dbReference type="ARBA" id="ARBA00022519"/>
    </source>
</evidence>
<evidence type="ECO:0000256" key="5">
    <source>
        <dbReference type="ARBA" id="ARBA00022475"/>
    </source>
</evidence>
<protein>
    <recommendedName>
        <fullName evidence="13 15">3-deoxy-D-manno-octulosonic acid kinase</fullName>
        <shortName evidence="15">Kdo kinase</shortName>
        <ecNumber evidence="4 15">2.7.1.166</ecNumber>
    </recommendedName>
</protein>
<reference evidence="16 17" key="1">
    <citation type="submission" date="2016-10" db="EMBL/GenBank/DDBJ databases">
        <title>Rodentibacter gen. nov. and new species.</title>
        <authorList>
            <person name="Christensen H."/>
        </authorList>
    </citation>
    <scope>NUCLEOTIDE SEQUENCE [LARGE SCALE GENOMIC DNA]</scope>
    <source>
        <strain evidence="16 17">CCUG17206</strain>
    </source>
</reference>
<proteinExistence type="inferred from homology"/>
<keyword evidence="17" id="KW-1185">Reference proteome</keyword>
<evidence type="ECO:0000256" key="12">
    <source>
        <dbReference type="ARBA" id="ARBA00023136"/>
    </source>
</evidence>
<keyword evidence="5 15" id="KW-1003">Cell membrane</keyword>
<dbReference type="GO" id="GO:0016301">
    <property type="term" value="F:kinase activity"/>
    <property type="evidence" value="ECO:0007669"/>
    <property type="project" value="UniProtKB-KW"/>
</dbReference>
<evidence type="ECO:0000256" key="3">
    <source>
        <dbReference type="ARBA" id="ARBA00010327"/>
    </source>
</evidence>
<evidence type="ECO:0000256" key="7">
    <source>
        <dbReference type="ARBA" id="ARBA00022679"/>
    </source>
</evidence>
<dbReference type="EMBL" id="MLHJ01000009">
    <property type="protein sequence ID" value="OOF44879.1"/>
    <property type="molecule type" value="Genomic_DNA"/>
</dbReference>
<dbReference type="RefSeq" id="WP_077414630.1">
    <property type="nucleotide sequence ID" value="NZ_MLHI01000008.1"/>
</dbReference>
<dbReference type="OrthoDB" id="6854449at2"/>
<keyword evidence="9 15" id="KW-0418">Kinase</keyword>
<evidence type="ECO:0000256" key="1">
    <source>
        <dbReference type="ARBA" id="ARBA00004515"/>
    </source>
</evidence>
<dbReference type="GO" id="GO:0005524">
    <property type="term" value="F:ATP binding"/>
    <property type="evidence" value="ECO:0007669"/>
    <property type="project" value="UniProtKB-UniRule"/>
</dbReference>
<evidence type="ECO:0000256" key="9">
    <source>
        <dbReference type="ARBA" id="ARBA00022777"/>
    </source>
</evidence>
<dbReference type="SUPFAM" id="SSF56112">
    <property type="entry name" value="Protein kinase-like (PK-like)"/>
    <property type="match status" value="1"/>
</dbReference>
<sequence>MLEFQQDNQFFIFNFDRTFKQQHQFFDPSFWQAQQRILGSAKGRGTTYFLATQDWFGVNCALRHYYRGGLWGKFNKDRYTFSTLSQTRSFAEFSLLQRLYEAGLPVPKPIGAHIKKGKIGVCYQADILTEKIENAQDLTALLQNQSLSDKTWQQIGGLIRQLHDLQICHTDLNAHNILVQNTEQAQKCWLLDFDKCGEKSGDFWKAENLNRLHRSFMKETERMKIQFTEQNWTELMFGYHQHFNQKDKP</sequence>